<name>A0A4S8QDZ6_9ACTN</name>
<keyword evidence="5" id="KW-0645">Protease</keyword>
<dbReference type="PANTHER" id="PTHR30023">
    <property type="entry name" value="D-ALANYL-D-ALANINE CARBOXYPEPTIDASE"/>
    <property type="match status" value="1"/>
</dbReference>
<keyword evidence="6" id="KW-1185">Reference proteome</keyword>
<dbReference type="AlphaFoldDB" id="A0A4S8QDZ6"/>
<dbReference type="InterPro" id="IPR000667">
    <property type="entry name" value="Peptidase_S13"/>
</dbReference>
<sequence length="470" mass="47899">MALSDNADPKAASTAPHARPVAKAPKRATSRTAWIIAVVATVAVISLLTWQITTLTGPQRGSFTAAEAAPPAAPASVLTSYDTEAPLPDLDAVLPDLLADPRFGDNMSAVIADAATGDVVYEQNAATPLTPASSMKLVTAVAAFQTLGAGYRIETSVVEGPDEDTVVLVAGGDVAMTVDGEGYYGEGASLTELADAVLEARGGDAPSTVILDASLFSDSVNAADVPMADLAIYTAPAAPIMIDGGRIDNTQHYTQHHADPAIEAAKTFAGLLGADKTVTGTAPEGASELATVHSEPLANLVDSLILTSDNELADAVAFQTALAVEGEMTWAAIGTAHLAMLEELGVDTTGLVLNDGSGMSPSNRLTAGAFTEMLVAAAQAQASTVFESLPVAGYSGSLADRFATAEDGMGAVRGKTGTLPSNRVASLTGSLTTEDGRLLMYSLISNGWSNLDDVENAMDEVTAVIAQCGC</sequence>
<evidence type="ECO:0000256" key="3">
    <source>
        <dbReference type="SAM" id="MobiDB-lite"/>
    </source>
</evidence>
<evidence type="ECO:0000313" key="5">
    <source>
        <dbReference type="EMBL" id="THV41322.1"/>
    </source>
</evidence>
<feature type="transmembrane region" description="Helical" evidence="4">
    <location>
        <begin position="33"/>
        <end position="52"/>
    </location>
</feature>
<keyword evidence="4" id="KW-0812">Transmembrane</keyword>
<dbReference type="InterPro" id="IPR012338">
    <property type="entry name" value="Beta-lactam/transpept-like"/>
</dbReference>
<dbReference type="GO" id="GO:0006508">
    <property type="term" value="P:proteolysis"/>
    <property type="evidence" value="ECO:0007669"/>
    <property type="project" value="InterPro"/>
</dbReference>
<dbReference type="EMBL" id="STGY01000046">
    <property type="protein sequence ID" value="THV41322.1"/>
    <property type="molecule type" value="Genomic_DNA"/>
</dbReference>
<dbReference type="OrthoDB" id="56883at2"/>
<keyword evidence="4" id="KW-1133">Transmembrane helix</keyword>
<dbReference type="PRINTS" id="PR00922">
    <property type="entry name" value="DADACBPTASE3"/>
</dbReference>
<evidence type="ECO:0000256" key="1">
    <source>
        <dbReference type="ARBA" id="ARBA00006096"/>
    </source>
</evidence>
<keyword evidence="5" id="KW-0121">Carboxypeptidase</keyword>
<comment type="caution">
    <text evidence="5">The sequence shown here is derived from an EMBL/GenBank/DDBJ whole genome shotgun (WGS) entry which is preliminary data.</text>
</comment>
<dbReference type="Pfam" id="PF02113">
    <property type="entry name" value="Peptidase_S13"/>
    <property type="match status" value="2"/>
</dbReference>
<evidence type="ECO:0000256" key="2">
    <source>
        <dbReference type="ARBA" id="ARBA00022801"/>
    </source>
</evidence>
<keyword evidence="2 5" id="KW-0378">Hydrolase</keyword>
<evidence type="ECO:0000256" key="4">
    <source>
        <dbReference type="SAM" id="Phobius"/>
    </source>
</evidence>
<proteinExistence type="inferred from homology"/>
<keyword evidence="4" id="KW-0472">Membrane</keyword>
<dbReference type="NCBIfam" id="TIGR00666">
    <property type="entry name" value="PBP4"/>
    <property type="match status" value="1"/>
</dbReference>
<evidence type="ECO:0000313" key="6">
    <source>
        <dbReference type="Proteomes" id="UP000308760"/>
    </source>
</evidence>
<dbReference type="GO" id="GO:0000270">
    <property type="term" value="P:peptidoglycan metabolic process"/>
    <property type="evidence" value="ECO:0007669"/>
    <property type="project" value="TreeGrafter"/>
</dbReference>
<gene>
    <name evidence="5" type="primary">dacB</name>
    <name evidence="5" type="ORF">FAB82_12240</name>
</gene>
<dbReference type="SUPFAM" id="SSF56601">
    <property type="entry name" value="beta-lactamase/transpeptidase-like"/>
    <property type="match status" value="1"/>
</dbReference>
<dbReference type="PANTHER" id="PTHR30023:SF0">
    <property type="entry name" value="PENICILLIN-SENSITIVE CARBOXYPEPTIDASE A"/>
    <property type="match status" value="1"/>
</dbReference>
<organism evidence="5 6">
    <name type="scientific">Glycomyces buryatensis</name>
    <dbReference type="NCBI Taxonomy" id="2570927"/>
    <lineage>
        <taxon>Bacteria</taxon>
        <taxon>Bacillati</taxon>
        <taxon>Actinomycetota</taxon>
        <taxon>Actinomycetes</taxon>
        <taxon>Glycomycetales</taxon>
        <taxon>Glycomycetaceae</taxon>
        <taxon>Glycomyces</taxon>
    </lineage>
</organism>
<dbReference type="EC" id="3.4.16.4" evidence="5"/>
<dbReference type="Gene3D" id="3.40.710.10">
    <property type="entry name" value="DD-peptidase/beta-lactamase superfamily"/>
    <property type="match status" value="2"/>
</dbReference>
<reference evidence="6" key="1">
    <citation type="submission" date="2019-04" db="EMBL/GenBank/DDBJ databases">
        <title>Nocardioides xinjiangensis sp. nov.</title>
        <authorList>
            <person name="Liu S."/>
        </authorList>
    </citation>
    <scope>NUCLEOTIDE SEQUENCE [LARGE SCALE GENOMIC DNA]</scope>
    <source>
        <strain evidence="6">18</strain>
    </source>
</reference>
<accession>A0A4S8QDZ6</accession>
<comment type="similarity">
    <text evidence="1">Belongs to the peptidase S13 family.</text>
</comment>
<reference evidence="5 6" key="2">
    <citation type="submission" date="2019-05" db="EMBL/GenBank/DDBJ databases">
        <title>Glycomyces buryatensis sp. nov.</title>
        <authorList>
            <person name="Nikitina E."/>
        </authorList>
    </citation>
    <scope>NUCLEOTIDE SEQUENCE [LARGE SCALE GENOMIC DNA]</scope>
    <source>
        <strain evidence="5 6">18</strain>
    </source>
</reference>
<protein>
    <submittedName>
        <fullName evidence="5">D-alanyl-D-alanine carboxypeptidase/D-alanyl-D-alanine-endopeptidase</fullName>
        <ecNumber evidence="5">3.4.16.4</ecNumber>
    </submittedName>
</protein>
<dbReference type="RefSeq" id="WP_136534824.1">
    <property type="nucleotide sequence ID" value="NZ_STGY01000046.1"/>
</dbReference>
<feature type="region of interest" description="Disordered" evidence="3">
    <location>
        <begin position="1"/>
        <end position="24"/>
    </location>
</feature>
<dbReference type="GO" id="GO:0009002">
    <property type="term" value="F:serine-type D-Ala-D-Ala carboxypeptidase activity"/>
    <property type="evidence" value="ECO:0007669"/>
    <property type="project" value="UniProtKB-EC"/>
</dbReference>
<dbReference type="Proteomes" id="UP000308760">
    <property type="component" value="Unassembled WGS sequence"/>
</dbReference>